<organism evidence="9 10">
    <name type="scientific">Natribacillus halophilus</name>
    <dbReference type="NCBI Taxonomy" id="549003"/>
    <lineage>
        <taxon>Bacteria</taxon>
        <taxon>Bacillati</taxon>
        <taxon>Bacillota</taxon>
        <taxon>Bacilli</taxon>
        <taxon>Bacillales</taxon>
        <taxon>Bacillaceae</taxon>
        <taxon>Natribacillus</taxon>
    </lineage>
</organism>
<dbReference type="PANTHER" id="PTHR21621:SF0">
    <property type="entry name" value="BETA-CITRYLGLUTAMATE SYNTHASE B-RELATED"/>
    <property type="match status" value="1"/>
</dbReference>
<dbReference type="GO" id="GO:0018169">
    <property type="term" value="F:ribosomal S6-glutamic acid ligase activity"/>
    <property type="evidence" value="ECO:0007669"/>
    <property type="project" value="TreeGrafter"/>
</dbReference>
<feature type="coiled-coil region" evidence="6">
    <location>
        <begin position="488"/>
        <end position="519"/>
    </location>
</feature>
<dbReference type="InterPro" id="IPR011761">
    <property type="entry name" value="ATP-grasp"/>
</dbReference>
<dbReference type="Pfam" id="PF08443">
    <property type="entry name" value="RimK"/>
    <property type="match status" value="1"/>
</dbReference>
<comment type="similarity">
    <text evidence="5">Belongs to the acylphosphatase family.</text>
</comment>
<feature type="domain" description="Acylphosphatase-like" evidence="8">
    <location>
        <begin position="400"/>
        <end position="483"/>
    </location>
</feature>
<dbReference type="GO" id="GO:0005524">
    <property type="term" value="F:ATP binding"/>
    <property type="evidence" value="ECO:0007669"/>
    <property type="project" value="UniProtKB-UniRule"/>
</dbReference>
<keyword evidence="3" id="KW-0067">ATP-binding</keyword>
<keyword evidence="6" id="KW-0175">Coiled coil</keyword>
<dbReference type="EMBL" id="FNEN01000026">
    <property type="protein sequence ID" value="SDJ27286.1"/>
    <property type="molecule type" value="Genomic_DNA"/>
</dbReference>
<dbReference type="Gene3D" id="3.30.470.20">
    <property type="entry name" value="ATP-grasp fold, B domain"/>
    <property type="match status" value="2"/>
</dbReference>
<evidence type="ECO:0000259" key="8">
    <source>
        <dbReference type="PROSITE" id="PS51160"/>
    </source>
</evidence>
<dbReference type="Pfam" id="PF00708">
    <property type="entry name" value="Acylphosphatase"/>
    <property type="match status" value="1"/>
</dbReference>
<keyword evidence="10" id="KW-1185">Reference proteome</keyword>
<sequence>MKSDQAVWLPHLSGKVVSEALGHELCAYAVALEGWRRGLTLKWYTKDAEPFQNMMTWHVDAPGKLFSLSSEERTHYFFRTRGDRVSNEAVTIGADKERTKDVLAKAGVPVPEGNRFSADVSIDDISNEVSATIGFPVVVKPIDGSFGRGVMTNIQTIKALKKALKYIRNQLHFADVLVERYVPGDEYRFYVAGDRVAGAIKRIPANVVGDGINAIETLIASKNDERKHNPRLISCPIQIDEEVRRFIQKQGYTLASIPEEGERVFLREKSNISLGGDPVDVTDDMHPAIKQTAVDAVKAVPALYHGGVDLIIDENKPPQNAAIIIELNPTAQIGSLLYPMQGHARDIPAAIIDDYFPETKRMGAEKSTFYFGFNRVLEPLQNNSSIMTKVSPVHTTKVYAKKYTVSGDVQDIHYHRRLRDQALTDQLHGFINNLDNGDIEVVLAGGDQEQLDRFQALLMGSEVEHINTEDWLQPVKIGFDIQSDPNKITDEMNKMKQEKIQLEKEKSRAEHQYLKYQQSRSWKLTLPLRKVLNYIKRR</sequence>
<dbReference type="Proteomes" id="UP000198853">
    <property type="component" value="Unassembled WGS sequence"/>
</dbReference>
<dbReference type="InterPro" id="IPR036046">
    <property type="entry name" value="Acylphosphatase-like_dom_sf"/>
</dbReference>
<evidence type="ECO:0000313" key="9">
    <source>
        <dbReference type="EMBL" id="SDJ27286.1"/>
    </source>
</evidence>
<keyword evidence="3" id="KW-0547">Nucleotide-binding</keyword>
<keyword evidence="9" id="KW-0436">Ligase</keyword>
<dbReference type="AlphaFoldDB" id="A0A1G8SDF2"/>
<dbReference type="OrthoDB" id="9803907at2"/>
<dbReference type="PANTHER" id="PTHR21621">
    <property type="entry name" value="RIBOSOMAL PROTEIN S6 MODIFICATION PROTEIN"/>
    <property type="match status" value="1"/>
</dbReference>
<evidence type="ECO:0000313" key="10">
    <source>
        <dbReference type="Proteomes" id="UP000198853"/>
    </source>
</evidence>
<accession>A0A1G8SDF2</accession>
<gene>
    <name evidence="9" type="ORF">SAMN04488123_1265</name>
</gene>
<proteinExistence type="inferred from homology"/>
<dbReference type="PROSITE" id="PS50975">
    <property type="entry name" value="ATP_GRASP"/>
    <property type="match status" value="1"/>
</dbReference>
<evidence type="ECO:0000256" key="4">
    <source>
        <dbReference type="PROSITE-ProRule" id="PRU00520"/>
    </source>
</evidence>
<dbReference type="PROSITE" id="PS51160">
    <property type="entry name" value="ACYLPHOSPHATASE_3"/>
    <property type="match status" value="1"/>
</dbReference>
<dbReference type="InterPro" id="IPR001792">
    <property type="entry name" value="Acylphosphatase-like_dom"/>
</dbReference>
<evidence type="ECO:0000256" key="2">
    <source>
        <dbReference type="ARBA" id="ARBA00032904"/>
    </source>
</evidence>
<evidence type="ECO:0000256" key="5">
    <source>
        <dbReference type="RuleBase" id="RU004168"/>
    </source>
</evidence>
<dbReference type="InterPro" id="IPR013651">
    <property type="entry name" value="ATP-grasp_RimK-type"/>
</dbReference>
<reference evidence="9 10" key="1">
    <citation type="submission" date="2016-10" db="EMBL/GenBank/DDBJ databases">
        <authorList>
            <person name="de Groot N.N."/>
        </authorList>
    </citation>
    <scope>NUCLEOTIDE SEQUENCE [LARGE SCALE GENOMIC DNA]</scope>
    <source>
        <strain evidence="9 10">DSM 21771</strain>
    </source>
</reference>
<protein>
    <recommendedName>
        <fullName evidence="1">Acylphosphatase</fullName>
    </recommendedName>
    <alternativeName>
        <fullName evidence="2">Acylphosphate phosphohydrolase</fullName>
    </alternativeName>
</protein>
<dbReference type="SUPFAM" id="SSF54975">
    <property type="entry name" value="Acylphosphatase/BLUF domain-like"/>
    <property type="match status" value="1"/>
</dbReference>
<evidence type="ECO:0000259" key="7">
    <source>
        <dbReference type="PROSITE" id="PS50975"/>
    </source>
</evidence>
<name>A0A1G8SDF2_9BACI</name>
<dbReference type="GO" id="GO:0005737">
    <property type="term" value="C:cytoplasm"/>
    <property type="evidence" value="ECO:0007669"/>
    <property type="project" value="TreeGrafter"/>
</dbReference>
<evidence type="ECO:0000256" key="1">
    <source>
        <dbReference type="ARBA" id="ARBA00015991"/>
    </source>
</evidence>
<evidence type="ECO:0000256" key="3">
    <source>
        <dbReference type="PROSITE-ProRule" id="PRU00409"/>
    </source>
</evidence>
<comment type="caution">
    <text evidence="4">Lacks conserved residue(s) required for the propagation of feature annotation.</text>
</comment>
<dbReference type="Gene3D" id="3.30.70.100">
    <property type="match status" value="1"/>
</dbReference>
<dbReference type="GO" id="GO:0009432">
    <property type="term" value="P:SOS response"/>
    <property type="evidence" value="ECO:0007669"/>
    <property type="project" value="TreeGrafter"/>
</dbReference>
<dbReference type="RefSeq" id="WP_090400041.1">
    <property type="nucleotide sequence ID" value="NZ_FNEN01000026.1"/>
</dbReference>
<evidence type="ECO:0000256" key="6">
    <source>
        <dbReference type="SAM" id="Coils"/>
    </source>
</evidence>
<dbReference type="GO" id="GO:0046872">
    <property type="term" value="F:metal ion binding"/>
    <property type="evidence" value="ECO:0007669"/>
    <property type="project" value="InterPro"/>
</dbReference>
<dbReference type="SUPFAM" id="SSF56059">
    <property type="entry name" value="Glutathione synthetase ATP-binding domain-like"/>
    <property type="match status" value="1"/>
</dbReference>
<feature type="domain" description="ATP-grasp" evidence="7">
    <location>
        <begin position="100"/>
        <end position="356"/>
    </location>
</feature>